<dbReference type="Proteomes" id="UP000245771">
    <property type="component" value="Unassembled WGS sequence"/>
</dbReference>
<evidence type="ECO:0000256" key="1">
    <source>
        <dbReference type="SAM" id="MobiDB-lite"/>
    </source>
</evidence>
<keyword evidence="3" id="KW-1185">Reference proteome</keyword>
<dbReference type="OrthoDB" id="3354362at2759"/>
<dbReference type="InParanoid" id="A0A316VDI5"/>
<feature type="region of interest" description="Disordered" evidence="1">
    <location>
        <begin position="92"/>
        <end position="126"/>
    </location>
</feature>
<proteinExistence type="predicted"/>
<sequence length="156" mass="17893">MVSIINTRSRPLPRSLTHPAGITFLDPAHRVSREELDRRDARWRAMRERAYARAWSEEATLVGSVRRYAAASAILREWEDRTIGRRGSFARIGTQNTIEEGSTVHSRRAPSMPDSHPTPPPRRNHHHFSLLAGVRSSRRQKKVKDAIRRFVANVRA</sequence>
<accession>A0A316VDI5</accession>
<dbReference type="GeneID" id="37022174"/>
<evidence type="ECO:0000313" key="3">
    <source>
        <dbReference type="Proteomes" id="UP000245771"/>
    </source>
</evidence>
<dbReference type="RefSeq" id="XP_025355934.1">
    <property type="nucleotide sequence ID" value="XM_025500393.1"/>
</dbReference>
<gene>
    <name evidence="2" type="ORF">FA14DRAFT_172245</name>
</gene>
<evidence type="ECO:0000313" key="2">
    <source>
        <dbReference type="EMBL" id="PWN35632.1"/>
    </source>
</evidence>
<dbReference type="AlphaFoldDB" id="A0A316VDI5"/>
<name>A0A316VDI5_9BASI</name>
<reference evidence="2 3" key="1">
    <citation type="journal article" date="2018" name="Mol. Biol. Evol.">
        <title>Broad Genomic Sampling Reveals a Smut Pathogenic Ancestry of the Fungal Clade Ustilaginomycotina.</title>
        <authorList>
            <person name="Kijpornyongpan T."/>
            <person name="Mondo S.J."/>
            <person name="Barry K."/>
            <person name="Sandor L."/>
            <person name="Lee J."/>
            <person name="Lipzen A."/>
            <person name="Pangilinan J."/>
            <person name="LaButti K."/>
            <person name="Hainaut M."/>
            <person name="Henrissat B."/>
            <person name="Grigoriev I.V."/>
            <person name="Spatafora J.W."/>
            <person name="Aime M.C."/>
        </authorList>
    </citation>
    <scope>NUCLEOTIDE SEQUENCE [LARGE SCALE GENOMIC DNA]</scope>
    <source>
        <strain evidence="2 3">MCA 3882</strain>
    </source>
</reference>
<organism evidence="2 3">
    <name type="scientific">Meira miltonrushii</name>
    <dbReference type="NCBI Taxonomy" id="1280837"/>
    <lineage>
        <taxon>Eukaryota</taxon>
        <taxon>Fungi</taxon>
        <taxon>Dikarya</taxon>
        <taxon>Basidiomycota</taxon>
        <taxon>Ustilaginomycotina</taxon>
        <taxon>Exobasidiomycetes</taxon>
        <taxon>Exobasidiales</taxon>
        <taxon>Brachybasidiaceae</taxon>
        <taxon>Meira</taxon>
    </lineage>
</organism>
<dbReference type="EMBL" id="KZ819603">
    <property type="protein sequence ID" value="PWN35632.1"/>
    <property type="molecule type" value="Genomic_DNA"/>
</dbReference>
<feature type="compositionally biased region" description="Polar residues" evidence="1">
    <location>
        <begin position="93"/>
        <end position="104"/>
    </location>
</feature>
<protein>
    <submittedName>
        <fullName evidence="2">Uncharacterized protein</fullName>
    </submittedName>
</protein>